<dbReference type="HOGENOM" id="CLU_318072_0_0_1"/>
<feature type="region of interest" description="Disordered" evidence="1">
    <location>
        <begin position="304"/>
        <end position="330"/>
    </location>
</feature>
<feature type="compositionally biased region" description="Pro residues" evidence="1">
    <location>
        <begin position="244"/>
        <end position="266"/>
    </location>
</feature>
<dbReference type="GO" id="GO:0006357">
    <property type="term" value="P:regulation of transcription by RNA polymerase II"/>
    <property type="evidence" value="ECO:0007669"/>
    <property type="project" value="TreeGrafter"/>
</dbReference>
<dbReference type="PANTHER" id="PTHR13526:SF8">
    <property type="entry name" value="TRANSCRIPTION FACTOR SPT20 HOMOLOG"/>
    <property type="match status" value="1"/>
</dbReference>
<accession>A0A067S9Q3</accession>
<dbReference type="STRING" id="685588.A0A067S9Q3"/>
<feature type="domain" description="Spt20-like SEP" evidence="2">
    <location>
        <begin position="19"/>
        <end position="161"/>
    </location>
</feature>
<evidence type="ECO:0000313" key="3">
    <source>
        <dbReference type="EMBL" id="KDR67630.1"/>
    </source>
</evidence>
<dbReference type="EMBL" id="KL142413">
    <property type="protein sequence ID" value="KDR67630.1"/>
    <property type="molecule type" value="Genomic_DNA"/>
</dbReference>
<feature type="compositionally biased region" description="Pro residues" evidence="1">
    <location>
        <begin position="448"/>
        <end position="468"/>
    </location>
</feature>
<feature type="compositionally biased region" description="Low complexity" evidence="1">
    <location>
        <begin position="928"/>
        <end position="960"/>
    </location>
</feature>
<feature type="region of interest" description="Disordered" evidence="1">
    <location>
        <begin position="175"/>
        <end position="194"/>
    </location>
</feature>
<dbReference type="PANTHER" id="PTHR13526">
    <property type="entry name" value="TRANSCRIPTION FACTOR SPT20 HOMOLOG"/>
    <property type="match status" value="1"/>
</dbReference>
<feature type="region of interest" description="Disordered" evidence="1">
    <location>
        <begin position="242"/>
        <end position="290"/>
    </location>
</feature>
<gene>
    <name evidence="3" type="ORF">GALMADRAFT_146917</name>
</gene>
<dbReference type="Pfam" id="PF12090">
    <property type="entry name" value="Spt20_SEP"/>
    <property type="match status" value="1"/>
</dbReference>
<dbReference type="GO" id="GO:0003712">
    <property type="term" value="F:transcription coregulator activity"/>
    <property type="evidence" value="ECO:0007669"/>
    <property type="project" value="InterPro"/>
</dbReference>
<feature type="compositionally biased region" description="Low complexity" evidence="1">
    <location>
        <begin position="836"/>
        <end position="858"/>
    </location>
</feature>
<dbReference type="InterPro" id="IPR021950">
    <property type="entry name" value="Spt20"/>
</dbReference>
<feature type="region of interest" description="Disordered" evidence="1">
    <location>
        <begin position="829"/>
        <end position="880"/>
    </location>
</feature>
<feature type="compositionally biased region" description="Polar residues" evidence="1">
    <location>
        <begin position="864"/>
        <end position="880"/>
    </location>
</feature>
<evidence type="ECO:0000259" key="2">
    <source>
        <dbReference type="Pfam" id="PF12090"/>
    </source>
</evidence>
<proteinExistence type="predicted"/>
<dbReference type="OrthoDB" id="1932706at2759"/>
<feature type="region of interest" description="Disordered" evidence="1">
    <location>
        <begin position="556"/>
        <end position="802"/>
    </location>
</feature>
<feature type="compositionally biased region" description="Low complexity" evidence="1">
    <location>
        <begin position="408"/>
        <end position="429"/>
    </location>
</feature>
<feature type="region of interest" description="Disordered" evidence="1">
    <location>
        <begin position="908"/>
        <end position="960"/>
    </location>
</feature>
<feature type="compositionally biased region" description="Low complexity" evidence="1">
    <location>
        <begin position="563"/>
        <end position="579"/>
    </location>
</feature>
<feature type="compositionally biased region" description="Low complexity" evidence="1">
    <location>
        <begin position="908"/>
        <end position="921"/>
    </location>
</feature>
<feature type="compositionally biased region" description="Low complexity" evidence="1">
    <location>
        <begin position="614"/>
        <end position="638"/>
    </location>
</feature>
<evidence type="ECO:0000313" key="4">
    <source>
        <dbReference type="Proteomes" id="UP000027222"/>
    </source>
</evidence>
<dbReference type="AlphaFoldDB" id="A0A067S9Q3"/>
<keyword evidence="4" id="KW-1185">Reference proteome</keyword>
<sequence length="960" mass="105496">MAGYNRTRTVEQLLEKTESSPPSFTVHLHSEYWILNNGSKFLYHNQIASLLDDIRAHRIPVDFLELFDSARVPFYEGCMIVELLDYRPQKSQEPALKTPHKTRVVLHPNSETLWGDLCSLNQRNGGKWSDANALEIEAKLILATSPPLCLDPDPHLSRIVNHVLRVSTPSMPLSLKRKAATMEPEEDGPEKAKRERILTFMSPRDNRSHAPTYRMLDAFLASKKAASEAVPMIMPGNQYMNVPAQPPPNAQSHLLPPPAPATPAPPVSQSHSPTDTTDKGLKMKQGNTPQMPTFNVAFVQANGSHMPVPPQPSTHQFVNQHPPPASAVPPIMQPQVYASVQAATEAAKRAVTPSQQHAQLPQHHQLQQYLHYQQQQQQQQSHHQQPQSQQQQQQQTQVPQQRPPSQPQHPLAQQHPQQPTAQQVQQAQQRFTQSPKPPPQSNAASPPRTQPTPQPYPGTPSQFQPPIPSAHFLQQPPSGSRVPPRPQLPNSAQQQPAGPSQPTHSNNPSPAQIQFLYSQQLQQSQQQLQQQQAHTLLLQQHQRLSNMSAANAIAQKNGGRATPQVQMQQNQGQPQQQPQSATASPSPVRGSPIVTHQQLAAAAARSSPMPVKAQLPQQGQGQQPQQVPQQQSLGSQSVMQPPRVTFTPQYNPTQLRPMVHGNPQQGHLMVANNGQGAVNGTPKMAAASPRMVGRPITPAIVGVGPDGKPQQQQGLLMQPQQPIRRQTPLQQVHQPQQQQQPQQALNAGSPQAQHPNLAQVQAHVQAQQVAQQHQQQQQAQGQQTQPQAQTPTQQPAHVPPPYSQMYPYPYQIPNAAHAYWRMPGMMNNGASGTPTQQQQQHIQQFLQQRLAQQQQQQQGVSGGQAMTVNGQQPQQGGSMTAQQQAQAVMLAAAQQRAIAMQQQQQQAGQQANGPIQPAQAAMMGKMHTQTQAQMQAQAQAMGKGKASTKKGATAKKGPQR</sequence>
<name>A0A067S9Q3_GALM3</name>
<feature type="compositionally biased region" description="Low complexity" evidence="1">
    <location>
        <begin position="709"/>
        <end position="743"/>
    </location>
</feature>
<organism evidence="3 4">
    <name type="scientific">Galerina marginata (strain CBS 339.88)</name>
    <dbReference type="NCBI Taxonomy" id="685588"/>
    <lineage>
        <taxon>Eukaryota</taxon>
        <taxon>Fungi</taxon>
        <taxon>Dikarya</taxon>
        <taxon>Basidiomycota</taxon>
        <taxon>Agaricomycotina</taxon>
        <taxon>Agaricomycetes</taxon>
        <taxon>Agaricomycetidae</taxon>
        <taxon>Agaricales</taxon>
        <taxon>Agaricineae</taxon>
        <taxon>Strophariaceae</taxon>
        <taxon>Galerina</taxon>
    </lineage>
</organism>
<feature type="compositionally biased region" description="Low complexity" evidence="1">
    <location>
        <begin position="370"/>
        <end position="400"/>
    </location>
</feature>
<dbReference type="Proteomes" id="UP000027222">
    <property type="component" value="Unassembled WGS sequence"/>
</dbReference>
<feature type="compositionally biased region" description="Low complexity" evidence="1">
    <location>
        <begin position="758"/>
        <end position="796"/>
    </location>
</feature>
<feature type="compositionally biased region" description="Polar residues" evidence="1">
    <location>
        <begin position="744"/>
        <end position="756"/>
    </location>
</feature>
<feature type="region of interest" description="Disordered" evidence="1">
    <location>
        <begin position="370"/>
        <end position="510"/>
    </location>
</feature>
<dbReference type="InterPro" id="IPR046468">
    <property type="entry name" value="Spt20-like_SEP"/>
</dbReference>
<dbReference type="GO" id="GO:0000124">
    <property type="term" value="C:SAGA complex"/>
    <property type="evidence" value="ECO:0007669"/>
    <property type="project" value="InterPro"/>
</dbReference>
<reference evidence="4" key="1">
    <citation type="journal article" date="2014" name="Proc. Natl. Acad. Sci. U.S.A.">
        <title>Extensive sampling of basidiomycete genomes demonstrates inadequacy of the white-rot/brown-rot paradigm for wood decay fungi.</title>
        <authorList>
            <person name="Riley R."/>
            <person name="Salamov A.A."/>
            <person name="Brown D.W."/>
            <person name="Nagy L.G."/>
            <person name="Floudas D."/>
            <person name="Held B.W."/>
            <person name="Levasseur A."/>
            <person name="Lombard V."/>
            <person name="Morin E."/>
            <person name="Otillar R."/>
            <person name="Lindquist E.A."/>
            <person name="Sun H."/>
            <person name="LaButti K.M."/>
            <person name="Schmutz J."/>
            <person name="Jabbour D."/>
            <person name="Luo H."/>
            <person name="Baker S.E."/>
            <person name="Pisabarro A.G."/>
            <person name="Walton J.D."/>
            <person name="Blanchette R.A."/>
            <person name="Henrissat B."/>
            <person name="Martin F."/>
            <person name="Cullen D."/>
            <person name="Hibbett D.S."/>
            <person name="Grigoriev I.V."/>
        </authorList>
    </citation>
    <scope>NUCLEOTIDE SEQUENCE [LARGE SCALE GENOMIC DNA]</scope>
    <source>
        <strain evidence="4">CBS 339.88</strain>
    </source>
</reference>
<evidence type="ECO:0000256" key="1">
    <source>
        <dbReference type="SAM" id="MobiDB-lite"/>
    </source>
</evidence>
<feature type="compositionally biased region" description="Low complexity" evidence="1">
    <location>
        <begin position="489"/>
        <end position="502"/>
    </location>
</feature>
<protein>
    <recommendedName>
        <fullName evidence="2">Spt20-like SEP domain-containing protein</fullName>
    </recommendedName>
</protein>